<dbReference type="Pfam" id="PF03960">
    <property type="entry name" value="ArsC"/>
    <property type="match status" value="1"/>
</dbReference>
<dbReference type="RefSeq" id="WP_125442622.1">
    <property type="nucleotide sequence ID" value="NZ_JALGPV010000001.1"/>
</dbReference>
<sequence>MLRFIEYPKCSTCRKAKAELERLGLEFEAVDIVKETPSKEEILTWIENSDLCLKSFFNTSGLKYRELGLKDKLSGLSIEGAANLLAADGMLIKRPILEKDGKILQIGYRKEYATLDL</sequence>
<keyword evidence="2" id="KW-0676">Redox-active center</keyword>
<evidence type="ECO:0000256" key="2">
    <source>
        <dbReference type="ARBA" id="ARBA00023284"/>
    </source>
</evidence>
<accession>A0AAE8G2Y3</accession>
<comment type="caution">
    <text evidence="4">The sequence shown here is derived from an EMBL/GenBank/DDBJ whole genome shotgun (WGS) entry which is preliminary data.</text>
</comment>
<dbReference type="EMBL" id="RJOO01000004">
    <property type="protein sequence ID" value="RSJ22780.1"/>
    <property type="molecule type" value="Genomic_DNA"/>
</dbReference>
<dbReference type="Gene3D" id="3.40.30.10">
    <property type="entry name" value="Glutaredoxin"/>
    <property type="match status" value="1"/>
</dbReference>
<organism evidence="4 5">
    <name type="scientific">Streptococcus intermedius</name>
    <dbReference type="NCBI Taxonomy" id="1338"/>
    <lineage>
        <taxon>Bacteria</taxon>
        <taxon>Bacillati</taxon>
        <taxon>Bacillota</taxon>
        <taxon>Bacilli</taxon>
        <taxon>Lactobacillales</taxon>
        <taxon>Streptococcaceae</taxon>
        <taxon>Streptococcus</taxon>
        <taxon>Streptococcus anginosus group</taxon>
    </lineage>
</organism>
<proteinExistence type="inferred from homology"/>
<protein>
    <submittedName>
        <fullName evidence="4">Regulatory protein MgsR</fullName>
    </submittedName>
</protein>
<reference evidence="4 5" key="1">
    <citation type="submission" date="2018-11" db="EMBL/GenBank/DDBJ databases">
        <title>Species Designations Belie Phenotypic and Genotypic Heterogeneity in Oral Streptococci.</title>
        <authorList>
            <person name="Velsko I."/>
        </authorList>
    </citation>
    <scope>NUCLEOTIDE SEQUENCE [LARGE SCALE GENOMIC DNA]</scope>
    <source>
        <strain evidence="4 5">KLC02</strain>
    </source>
</reference>
<dbReference type="InterPro" id="IPR036249">
    <property type="entry name" value="Thioredoxin-like_sf"/>
</dbReference>
<dbReference type="InterPro" id="IPR006504">
    <property type="entry name" value="Tscrpt_reg_Spx/MgsR"/>
</dbReference>
<evidence type="ECO:0000313" key="5">
    <source>
        <dbReference type="Proteomes" id="UP000267137"/>
    </source>
</evidence>
<evidence type="ECO:0000313" key="4">
    <source>
        <dbReference type="EMBL" id="RSJ22780.1"/>
    </source>
</evidence>
<gene>
    <name evidence="4" type="primary">mgsR</name>
    <name evidence="4" type="ORF">D8827_07730</name>
</gene>
<dbReference type="CDD" id="cd03036">
    <property type="entry name" value="ArsC_like"/>
    <property type="match status" value="1"/>
</dbReference>
<dbReference type="Proteomes" id="UP000267137">
    <property type="component" value="Unassembled WGS sequence"/>
</dbReference>
<comment type="similarity">
    <text evidence="3">Belongs to the ArsC family.</text>
</comment>
<dbReference type="AlphaFoldDB" id="A0AAE8G2Y3"/>
<dbReference type="InterPro" id="IPR006660">
    <property type="entry name" value="Arsenate_reductase-like"/>
</dbReference>
<keyword evidence="1" id="KW-1015">Disulfide bond</keyword>
<dbReference type="PANTHER" id="PTHR30041:SF8">
    <property type="entry name" value="PROTEIN YFFB"/>
    <property type="match status" value="1"/>
</dbReference>
<dbReference type="PANTHER" id="PTHR30041">
    <property type="entry name" value="ARSENATE REDUCTASE"/>
    <property type="match status" value="1"/>
</dbReference>
<name>A0AAE8G2Y3_STRIT</name>
<dbReference type="SUPFAM" id="SSF52833">
    <property type="entry name" value="Thioredoxin-like"/>
    <property type="match status" value="1"/>
</dbReference>
<evidence type="ECO:0000256" key="3">
    <source>
        <dbReference type="PROSITE-ProRule" id="PRU01282"/>
    </source>
</evidence>
<dbReference type="NCBIfam" id="TIGR01617">
    <property type="entry name" value="arsC_related"/>
    <property type="match status" value="1"/>
</dbReference>
<evidence type="ECO:0000256" key="1">
    <source>
        <dbReference type="ARBA" id="ARBA00023157"/>
    </source>
</evidence>
<dbReference type="PROSITE" id="PS51353">
    <property type="entry name" value="ARSC"/>
    <property type="match status" value="1"/>
</dbReference>